<evidence type="ECO:0000256" key="1">
    <source>
        <dbReference type="SAM" id="MobiDB-lite"/>
    </source>
</evidence>
<protein>
    <submittedName>
        <fullName evidence="2">Uncharacterized protein</fullName>
    </submittedName>
</protein>
<sequence>MLQEVKVGEQFYWPKNQLIHFPSPRQSINKCPAGKRKSAPPHHLTQPATKLEKTKDTSKLHKKASNPQKANQNLKSYNKNIKFSIDKRKSQNKASNPHQQTKKRLKSYNWDSNSQQTKGKHKSQDKTSNPHDQVAQEGFESSKGKSKSQVIQQGIKFSTDKGKSQDKVSNPHQETKQSLKSYNWDSNLQQTKESHKSEDKASNPPQPKEAPRSSFACPWKGYALVAHNQIARKDIFFETLVSGRRTSKPKALKDFEC</sequence>
<evidence type="ECO:0000313" key="3">
    <source>
        <dbReference type="Proteomes" id="UP001159427"/>
    </source>
</evidence>
<feature type="compositionally biased region" description="Basic and acidic residues" evidence="1">
    <location>
        <begin position="192"/>
        <end position="201"/>
    </location>
</feature>
<evidence type="ECO:0000313" key="2">
    <source>
        <dbReference type="EMBL" id="CAH3019459.1"/>
    </source>
</evidence>
<organism evidence="2 3">
    <name type="scientific">Porites evermanni</name>
    <dbReference type="NCBI Taxonomy" id="104178"/>
    <lineage>
        <taxon>Eukaryota</taxon>
        <taxon>Metazoa</taxon>
        <taxon>Cnidaria</taxon>
        <taxon>Anthozoa</taxon>
        <taxon>Hexacorallia</taxon>
        <taxon>Scleractinia</taxon>
        <taxon>Fungiina</taxon>
        <taxon>Poritidae</taxon>
        <taxon>Porites</taxon>
    </lineage>
</organism>
<comment type="caution">
    <text evidence="2">The sequence shown here is derived from an EMBL/GenBank/DDBJ whole genome shotgun (WGS) entry which is preliminary data.</text>
</comment>
<reference evidence="2 3" key="1">
    <citation type="submission" date="2022-05" db="EMBL/GenBank/DDBJ databases">
        <authorList>
            <consortium name="Genoscope - CEA"/>
            <person name="William W."/>
        </authorList>
    </citation>
    <scope>NUCLEOTIDE SEQUENCE [LARGE SCALE GENOMIC DNA]</scope>
</reference>
<feature type="region of interest" description="Disordered" evidence="1">
    <location>
        <begin position="22"/>
        <end position="214"/>
    </location>
</feature>
<dbReference type="EMBL" id="CALNXI010000116">
    <property type="protein sequence ID" value="CAH3019459.1"/>
    <property type="molecule type" value="Genomic_DNA"/>
</dbReference>
<feature type="compositionally biased region" description="Polar residues" evidence="1">
    <location>
        <begin position="167"/>
        <end position="191"/>
    </location>
</feature>
<keyword evidence="3" id="KW-1185">Reference proteome</keyword>
<name>A0ABN8LQX6_9CNID</name>
<accession>A0ABN8LQX6</accession>
<proteinExistence type="predicted"/>
<feature type="compositionally biased region" description="Polar residues" evidence="1">
    <location>
        <begin position="65"/>
        <end position="81"/>
    </location>
</feature>
<feature type="compositionally biased region" description="Basic and acidic residues" evidence="1">
    <location>
        <begin position="50"/>
        <end position="59"/>
    </location>
</feature>
<gene>
    <name evidence="2" type="ORF">PEVE_00002743</name>
</gene>
<dbReference type="Proteomes" id="UP001159427">
    <property type="component" value="Unassembled WGS sequence"/>
</dbReference>